<dbReference type="AlphaFoldDB" id="A0A7J6JYJ9"/>
<sequence length="388" mass="42220">MTVNILVRCCSWNAFSRPSPPPPQSSVAHTQGTKNSRQRRGKAESGEGRREARDKRGKMESPSALPSLDQLLKEQGADQTLTDLILAILDRCGKIASALQGTSVDKVGSVNEFGDEQLTVDVIAENLLRSWAQSSEGSAVRAVCSEEDIHLQECHKNGEFILCWDPLDGSSIIDCNWAVGSIVSIWRIGHHGVQWQGADTLIQKTGRQQVASLIVVYGPRTTGVVAVNVDAGGIVKEGTALDLEMKDNGKFICRGKPIIKPQAKIFSPANLRAAQDLPAYKQLIEFWMEKRYTLRYTGGLVPDVYQIFVKQQGVFCNPASKAAPAKLRMCFEVLAIALVVEAAGGRTSNGQKSLLDVAIEHMDHRSALCCGSADEIKRMEETFAALSG</sequence>
<dbReference type="Gene3D" id="3.30.540.10">
    <property type="entry name" value="Fructose-1,6-Bisphosphatase, subunit A, domain 1"/>
    <property type="match status" value="1"/>
</dbReference>
<keyword evidence="2" id="KW-0479">Metal-binding</keyword>
<dbReference type="InterPro" id="IPR023079">
    <property type="entry name" value="SBPase"/>
</dbReference>
<dbReference type="PANTHER" id="PTHR11556">
    <property type="entry name" value="FRUCTOSE-1,6-BISPHOSPHATASE-RELATED"/>
    <property type="match status" value="1"/>
</dbReference>
<dbReference type="PIRSF" id="PIRSF000904">
    <property type="entry name" value="FBPtase_SBPase"/>
    <property type="match status" value="1"/>
</dbReference>
<dbReference type="GO" id="GO:0005986">
    <property type="term" value="P:sucrose biosynthetic process"/>
    <property type="evidence" value="ECO:0007669"/>
    <property type="project" value="TreeGrafter"/>
</dbReference>
<dbReference type="Pfam" id="PF00316">
    <property type="entry name" value="FBPase"/>
    <property type="match status" value="1"/>
</dbReference>
<dbReference type="GO" id="GO:0006002">
    <property type="term" value="P:fructose 6-phosphate metabolic process"/>
    <property type="evidence" value="ECO:0007669"/>
    <property type="project" value="TreeGrafter"/>
</dbReference>
<evidence type="ECO:0000313" key="10">
    <source>
        <dbReference type="EMBL" id="KAF4640253.1"/>
    </source>
</evidence>
<keyword evidence="3" id="KW-0378">Hydrolase</keyword>
<dbReference type="InterPro" id="IPR000146">
    <property type="entry name" value="FBPase_class-1"/>
</dbReference>
<dbReference type="SUPFAM" id="SSF56655">
    <property type="entry name" value="Carbohydrate phosphatase"/>
    <property type="match status" value="1"/>
</dbReference>
<comment type="similarity">
    <text evidence="1">Belongs to the FBPase class 1 family.</text>
</comment>
<dbReference type="Proteomes" id="UP000557509">
    <property type="component" value="Unassembled WGS sequence"/>
</dbReference>
<name>A0A7J6JYJ9_TOXGO</name>
<organism evidence="10 11">
    <name type="scientific">Toxoplasma gondii</name>
    <dbReference type="NCBI Taxonomy" id="5811"/>
    <lineage>
        <taxon>Eukaryota</taxon>
        <taxon>Sar</taxon>
        <taxon>Alveolata</taxon>
        <taxon>Apicomplexa</taxon>
        <taxon>Conoidasida</taxon>
        <taxon>Coccidia</taxon>
        <taxon>Eucoccidiorida</taxon>
        <taxon>Eimeriorina</taxon>
        <taxon>Sarcocystidae</taxon>
        <taxon>Toxoplasma</taxon>
    </lineage>
</organism>
<dbReference type="GO" id="GO:0030388">
    <property type="term" value="P:fructose 1,6-bisphosphate metabolic process"/>
    <property type="evidence" value="ECO:0007669"/>
    <property type="project" value="TreeGrafter"/>
</dbReference>
<comment type="pathway">
    <text evidence="6">Carbohydrate biosynthesis.</text>
</comment>
<feature type="region of interest" description="Disordered" evidence="7">
    <location>
        <begin position="15"/>
        <end position="66"/>
    </location>
</feature>
<evidence type="ECO:0000256" key="6">
    <source>
        <dbReference type="ARBA" id="ARBA00024331"/>
    </source>
</evidence>
<evidence type="ECO:0000259" key="9">
    <source>
        <dbReference type="Pfam" id="PF18913"/>
    </source>
</evidence>
<reference evidence="10 11" key="1">
    <citation type="submission" date="2020-03" db="EMBL/GenBank/DDBJ databases">
        <title>Genome sequence of Toxoplasma gondii RH-88 strain.</title>
        <authorList>
            <person name="Lorenzi H.A."/>
            <person name="Venepally P."/>
            <person name="Rozenberg A."/>
            <person name="Sibley D."/>
        </authorList>
    </citation>
    <scope>NUCLEOTIDE SEQUENCE [LARGE SCALE GENOMIC DNA]</scope>
    <source>
        <strain evidence="10 11">RH-88</strain>
    </source>
</reference>
<dbReference type="PANTHER" id="PTHR11556:SF35">
    <property type="entry name" value="SEDOHEPTULOSE-1,7-BISPHOSPHATASE, CHLOROPLASTIC"/>
    <property type="match status" value="1"/>
</dbReference>
<dbReference type="PRINTS" id="PR01958">
    <property type="entry name" value="S17BPHPHTASE"/>
</dbReference>
<dbReference type="GO" id="GO:0005737">
    <property type="term" value="C:cytoplasm"/>
    <property type="evidence" value="ECO:0007669"/>
    <property type="project" value="TreeGrafter"/>
</dbReference>
<dbReference type="GO" id="GO:0006094">
    <property type="term" value="P:gluconeogenesis"/>
    <property type="evidence" value="ECO:0007669"/>
    <property type="project" value="TreeGrafter"/>
</dbReference>
<dbReference type="GO" id="GO:0046872">
    <property type="term" value="F:metal ion binding"/>
    <property type="evidence" value="ECO:0007669"/>
    <property type="project" value="UniProtKB-KW"/>
</dbReference>
<dbReference type="Pfam" id="PF18913">
    <property type="entry name" value="FBPase_C"/>
    <property type="match status" value="1"/>
</dbReference>
<gene>
    <name evidence="10" type="ORF">TGRH88_041780</name>
</gene>
<keyword evidence="4" id="KW-0460">Magnesium</keyword>
<dbReference type="EMBL" id="JAAUHK010000195">
    <property type="protein sequence ID" value="KAF4640253.1"/>
    <property type="molecule type" value="Genomic_DNA"/>
</dbReference>
<feature type="domain" description="Fructose-1-6-bisphosphatase class I N-terminal" evidence="8">
    <location>
        <begin position="69"/>
        <end position="229"/>
    </location>
</feature>
<evidence type="ECO:0000259" key="8">
    <source>
        <dbReference type="Pfam" id="PF00316"/>
    </source>
</evidence>
<dbReference type="Gene3D" id="3.40.190.80">
    <property type="match status" value="1"/>
</dbReference>
<comment type="caution">
    <text evidence="10">The sequence shown here is derived from an EMBL/GenBank/DDBJ whole genome shotgun (WGS) entry which is preliminary data.</text>
</comment>
<dbReference type="VEuPathDB" id="ToxoDB:TGME49_235700"/>
<keyword evidence="5" id="KW-0119">Carbohydrate metabolism</keyword>
<dbReference type="InterPro" id="IPR033391">
    <property type="entry name" value="FBPase_N"/>
</dbReference>
<protein>
    <submittedName>
        <fullName evidence="10">Sedoheptulose-1,7-bisphosphatase</fullName>
    </submittedName>
</protein>
<proteinExistence type="inferred from homology"/>
<evidence type="ECO:0000256" key="7">
    <source>
        <dbReference type="SAM" id="MobiDB-lite"/>
    </source>
</evidence>
<evidence type="ECO:0000256" key="4">
    <source>
        <dbReference type="ARBA" id="ARBA00022842"/>
    </source>
</evidence>
<evidence type="ECO:0000256" key="3">
    <source>
        <dbReference type="ARBA" id="ARBA00022801"/>
    </source>
</evidence>
<evidence type="ECO:0000256" key="1">
    <source>
        <dbReference type="ARBA" id="ARBA00010941"/>
    </source>
</evidence>
<evidence type="ECO:0000313" key="11">
    <source>
        <dbReference type="Proteomes" id="UP000557509"/>
    </source>
</evidence>
<evidence type="ECO:0000256" key="5">
    <source>
        <dbReference type="ARBA" id="ARBA00023277"/>
    </source>
</evidence>
<evidence type="ECO:0000256" key="2">
    <source>
        <dbReference type="ARBA" id="ARBA00022723"/>
    </source>
</evidence>
<accession>A0A7J6JYJ9</accession>
<dbReference type="GO" id="GO:0042132">
    <property type="term" value="F:fructose 1,6-bisphosphate 1-phosphatase activity"/>
    <property type="evidence" value="ECO:0007669"/>
    <property type="project" value="TreeGrafter"/>
</dbReference>
<feature type="compositionally biased region" description="Basic and acidic residues" evidence="7">
    <location>
        <begin position="41"/>
        <end position="59"/>
    </location>
</feature>
<dbReference type="InterPro" id="IPR044015">
    <property type="entry name" value="FBPase_C_dom"/>
</dbReference>
<feature type="domain" description="Fructose-1-6-bisphosphatase class 1 C-terminal" evidence="9">
    <location>
        <begin position="259"/>
        <end position="382"/>
    </location>
</feature>
<dbReference type="GO" id="GO:0006000">
    <property type="term" value="P:fructose metabolic process"/>
    <property type="evidence" value="ECO:0007669"/>
    <property type="project" value="TreeGrafter"/>
</dbReference>
<keyword evidence="11" id="KW-1185">Reference proteome</keyword>